<dbReference type="EMBL" id="CP038008">
    <property type="protein sequence ID" value="QBY29046.1"/>
    <property type="molecule type" value="Genomic_DNA"/>
</dbReference>
<evidence type="ECO:0000256" key="1">
    <source>
        <dbReference type="SAM" id="SignalP"/>
    </source>
</evidence>
<feature type="chain" id="PRO_5019759722" evidence="1">
    <location>
        <begin position="23"/>
        <end position="172"/>
    </location>
</feature>
<evidence type="ECO:0000313" key="2">
    <source>
        <dbReference type="EMBL" id="QBY29046.1"/>
    </source>
</evidence>
<name>A0A482PMT6_CITRO</name>
<reference evidence="2" key="1">
    <citation type="submission" date="2019-03" db="EMBL/GenBank/DDBJ databases">
        <title>Complete genome sequence of enteropathogenic Citrobacter rodentium strain DBS100.</title>
        <authorList>
            <person name="Popov G."/>
            <person name="Fiebig A."/>
            <person name="Shideler S."/>
            <person name="Coombes B."/>
            <person name="Savchenko A."/>
        </authorList>
    </citation>
    <scope>NUCLEOTIDE SEQUENCE</scope>
    <source>
        <strain evidence="2">DBS100</strain>
    </source>
</reference>
<dbReference type="Pfam" id="PF13689">
    <property type="entry name" value="DUF4154"/>
    <property type="match status" value="1"/>
</dbReference>
<dbReference type="OMA" id="LSYARWP"/>
<dbReference type="AlphaFoldDB" id="A0A482PMT6"/>
<organism evidence="2">
    <name type="scientific">Citrobacter rodentium</name>
    <dbReference type="NCBI Taxonomy" id="67825"/>
    <lineage>
        <taxon>Bacteria</taxon>
        <taxon>Pseudomonadati</taxon>
        <taxon>Pseudomonadota</taxon>
        <taxon>Gammaproteobacteria</taxon>
        <taxon>Enterobacterales</taxon>
        <taxon>Enterobacteriaceae</taxon>
        <taxon>Citrobacter</taxon>
    </lineage>
</organism>
<sequence length="172" mass="18536">MSCSHRLLALLILLLAGTPVCAQEIPAAAKNVRAIVSGIVSYTRWPALSGPPRLCIFSSSRFASVLGDSSDTPLPYYPVIIRTEQEALAARCDGIYFGSETPAAQVQLTNKYPSKALLLIAEQNTECIIGSAFCLIINNNDVRFAVNLDSLTHSGVHVNPDVLMLARNKKHG</sequence>
<gene>
    <name evidence="2" type="ORF">E2R62_09335</name>
</gene>
<proteinExistence type="predicted"/>
<feature type="signal peptide" evidence="1">
    <location>
        <begin position="1"/>
        <end position="22"/>
    </location>
</feature>
<keyword evidence="1" id="KW-0732">Signal</keyword>
<accession>A0A482PMT6</accession>
<dbReference type="RefSeq" id="WP_012906729.1">
    <property type="nucleotide sequence ID" value="NZ_CAJTBI010000018.1"/>
</dbReference>
<protein>
    <submittedName>
        <fullName evidence="2">YfiR family protein</fullName>
    </submittedName>
</protein>
<dbReference type="InterPro" id="IPR025293">
    <property type="entry name" value="YfiR/HmsC-like"/>
</dbReference>